<gene>
    <name evidence="2" type="ORF">GOODEAATRI_006442</name>
</gene>
<organism evidence="2 3">
    <name type="scientific">Goodea atripinnis</name>
    <dbReference type="NCBI Taxonomy" id="208336"/>
    <lineage>
        <taxon>Eukaryota</taxon>
        <taxon>Metazoa</taxon>
        <taxon>Chordata</taxon>
        <taxon>Craniata</taxon>
        <taxon>Vertebrata</taxon>
        <taxon>Euteleostomi</taxon>
        <taxon>Actinopterygii</taxon>
        <taxon>Neopterygii</taxon>
        <taxon>Teleostei</taxon>
        <taxon>Neoteleostei</taxon>
        <taxon>Acanthomorphata</taxon>
        <taxon>Ovalentaria</taxon>
        <taxon>Atherinomorphae</taxon>
        <taxon>Cyprinodontiformes</taxon>
        <taxon>Goodeidae</taxon>
        <taxon>Goodea</taxon>
    </lineage>
</organism>
<keyword evidence="1" id="KW-0472">Membrane</keyword>
<name>A0ABV0P241_9TELE</name>
<sequence>MGAVWSWLVAIVVVFPCFVAYAKICVLVIPAVYQPHQFYTMLEFLKVIYYICFGATAVMCNKSPLWLQENDLTKHLEKDNLFSSCQKNCCYTNALSTSRLVSSVLSVVLPPAHTSILDI</sequence>
<dbReference type="Proteomes" id="UP001476798">
    <property type="component" value="Unassembled WGS sequence"/>
</dbReference>
<proteinExistence type="predicted"/>
<keyword evidence="1" id="KW-0812">Transmembrane</keyword>
<keyword evidence="1" id="KW-1133">Transmembrane helix</keyword>
<dbReference type="EMBL" id="JAHRIO010060277">
    <property type="protein sequence ID" value="MEQ2177712.1"/>
    <property type="molecule type" value="Genomic_DNA"/>
</dbReference>
<evidence type="ECO:0000313" key="2">
    <source>
        <dbReference type="EMBL" id="MEQ2177712.1"/>
    </source>
</evidence>
<evidence type="ECO:0000256" key="1">
    <source>
        <dbReference type="SAM" id="Phobius"/>
    </source>
</evidence>
<feature type="transmembrane region" description="Helical" evidence="1">
    <location>
        <begin position="38"/>
        <end position="60"/>
    </location>
</feature>
<protein>
    <submittedName>
        <fullName evidence="2">Uncharacterized protein</fullName>
    </submittedName>
</protein>
<keyword evidence="3" id="KW-1185">Reference proteome</keyword>
<accession>A0ABV0P241</accession>
<comment type="caution">
    <text evidence="2">The sequence shown here is derived from an EMBL/GenBank/DDBJ whole genome shotgun (WGS) entry which is preliminary data.</text>
</comment>
<evidence type="ECO:0000313" key="3">
    <source>
        <dbReference type="Proteomes" id="UP001476798"/>
    </source>
</evidence>
<reference evidence="2 3" key="1">
    <citation type="submission" date="2021-06" db="EMBL/GenBank/DDBJ databases">
        <authorList>
            <person name="Palmer J.M."/>
        </authorList>
    </citation>
    <scope>NUCLEOTIDE SEQUENCE [LARGE SCALE GENOMIC DNA]</scope>
    <source>
        <strain evidence="2 3">GA_2019</strain>
        <tissue evidence="2">Muscle</tissue>
    </source>
</reference>